<protein>
    <submittedName>
        <fullName evidence="1">Uncharacterized protein</fullName>
    </submittedName>
</protein>
<reference evidence="1" key="1">
    <citation type="journal article" date="2015" name="Front. Microbiol.">
        <title>Combining genomic sequencing methods to explore viral diversity and reveal potential virus-host interactions.</title>
        <authorList>
            <person name="Chow C.E."/>
            <person name="Winget D.M."/>
            <person name="White R.A.III."/>
            <person name="Hallam S.J."/>
            <person name="Suttle C.A."/>
        </authorList>
    </citation>
    <scope>NUCLEOTIDE SEQUENCE</scope>
    <source>
        <strain evidence="1">Oxic1_4</strain>
    </source>
</reference>
<dbReference type="EMBL" id="KR029599">
    <property type="protein sequence ID" value="AKH47852.1"/>
    <property type="molecule type" value="Genomic_DNA"/>
</dbReference>
<organism evidence="1">
    <name type="scientific">uncultured marine virus</name>
    <dbReference type="NCBI Taxonomy" id="186617"/>
    <lineage>
        <taxon>Viruses</taxon>
        <taxon>environmental samples</taxon>
    </lineage>
</organism>
<proteinExistence type="predicted"/>
<sequence>MWSCFSRFGLLLLLFVGLLILHGSLLFKRDILLFCGFAKCNAFHIYSCGSTDGILPAIA</sequence>
<accession>A0A0F7L8Y5</accession>
<reference evidence="1" key="2">
    <citation type="submission" date="2015-03" db="EMBL/GenBank/DDBJ databases">
        <authorList>
            <person name="Chow C.-E.T."/>
            <person name="Winget D.M."/>
            <person name="White R.A.III."/>
            <person name="Hallam S.J."/>
            <person name="Suttle C.A."/>
        </authorList>
    </citation>
    <scope>NUCLEOTIDE SEQUENCE</scope>
    <source>
        <strain evidence="1">Oxic1_4</strain>
    </source>
</reference>
<evidence type="ECO:0000313" key="1">
    <source>
        <dbReference type="EMBL" id="AKH47852.1"/>
    </source>
</evidence>
<name>A0A0F7L8Y5_9VIRU</name>